<accession>W7BPF2</accession>
<feature type="binding site" evidence="12">
    <location>
        <position position="144"/>
    </location>
    <ligand>
        <name>Zn(2+)</name>
        <dbReference type="ChEBI" id="CHEBI:29105"/>
        <note>catalytic</note>
    </ligand>
</feature>
<comment type="cofactor">
    <cofactor evidence="12">
        <name>Zn(2+)</name>
        <dbReference type="ChEBI" id="CHEBI:29105"/>
    </cofactor>
    <text evidence="12">Binds 1 zinc ion per subunit.</text>
</comment>
<proteinExistence type="inferred from homology"/>
<feature type="binding site" evidence="12">
    <location>
        <position position="148"/>
    </location>
    <ligand>
        <name>Zn(2+)</name>
        <dbReference type="ChEBI" id="CHEBI:29105"/>
        <note>catalytic</note>
    </ligand>
</feature>
<keyword evidence="11 12" id="KW-0472">Membrane</keyword>
<dbReference type="STRING" id="1265820.PCORN_14544"/>
<keyword evidence="9 12" id="KW-1133">Transmembrane helix</keyword>
<evidence type="ECO:0000256" key="1">
    <source>
        <dbReference type="ARBA" id="ARBA00004651"/>
    </source>
</evidence>
<dbReference type="PANTHER" id="PTHR43221">
    <property type="entry name" value="PROTEASE HTPX"/>
    <property type="match status" value="1"/>
</dbReference>
<evidence type="ECO:0000256" key="10">
    <source>
        <dbReference type="ARBA" id="ARBA00023049"/>
    </source>
</evidence>
<organism evidence="15 16">
    <name type="scientific">Listeria cornellensis FSL F6-0969</name>
    <dbReference type="NCBI Taxonomy" id="1265820"/>
    <lineage>
        <taxon>Bacteria</taxon>
        <taxon>Bacillati</taxon>
        <taxon>Bacillota</taxon>
        <taxon>Bacilli</taxon>
        <taxon>Bacillales</taxon>
        <taxon>Listeriaceae</taxon>
        <taxon>Listeria</taxon>
    </lineage>
</organism>
<keyword evidence="8 12" id="KW-0862">Zinc</keyword>
<evidence type="ECO:0000256" key="6">
    <source>
        <dbReference type="ARBA" id="ARBA00022723"/>
    </source>
</evidence>
<evidence type="ECO:0000256" key="12">
    <source>
        <dbReference type="HAMAP-Rule" id="MF_00188"/>
    </source>
</evidence>
<dbReference type="GO" id="GO:0004222">
    <property type="term" value="F:metalloendopeptidase activity"/>
    <property type="evidence" value="ECO:0007669"/>
    <property type="project" value="UniProtKB-UniRule"/>
</dbReference>
<dbReference type="PATRIC" id="fig|1265820.5.peg.2872"/>
<keyword evidence="7 12" id="KW-0378">Hydrolase</keyword>
<keyword evidence="4 12" id="KW-0645">Protease</keyword>
<dbReference type="GO" id="GO:0006508">
    <property type="term" value="P:proteolysis"/>
    <property type="evidence" value="ECO:0007669"/>
    <property type="project" value="UniProtKB-KW"/>
</dbReference>
<dbReference type="EC" id="3.4.24.-" evidence="12"/>
<evidence type="ECO:0000256" key="13">
    <source>
        <dbReference type="SAM" id="MobiDB-lite"/>
    </source>
</evidence>
<keyword evidence="15" id="KW-0346">Stress response</keyword>
<protein>
    <recommendedName>
        <fullName evidence="12">Protease HtpX homolog</fullName>
        <ecNumber evidence="12">3.4.24.-</ecNumber>
    </recommendedName>
</protein>
<evidence type="ECO:0000256" key="3">
    <source>
        <dbReference type="ARBA" id="ARBA00022475"/>
    </source>
</evidence>
<feature type="domain" description="Peptidase M48" evidence="14">
    <location>
        <begin position="81"/>
        <end position="308"/>
    </location>
</feature>
<feature type="active site" evidence="12">
    <location>
        <position position="145"/>
    </location>
</feature>
<evidence type="ECO:0000256" key="8">
    <source>
        <dbReference type="ARBA" id="ARBA00022833"/>
    </source>
</evidence>
<sequence>MLFEQIAANKRKTVFIVLGFFIFVMLVGCAIGILVYNNYLNGLIMAAVIGAIYIAIMIFSSSKVVMTMNRAKEVTSKDQEPVLWDTVESMAMVAGIPMPKVYIVEDPSPNAFATGISPEKGAVAVTRGLLNKLERYELEGVIAHEVAHIRNYDIRLSTIAIALVAVVAILSDLAMRMLFWGSITGGNNNRKSNDNNGGGGAQAIIYIVALIFVILAPIIATAIQFALSRNREYLADATAIELTRNPQGLADALRKIGGDTTKMKQPSAASESIYFTTPSKGEKKKKKEKAGMFDSHPPIASRIERLEHM</sequence>
<dbReference type="HAMAP" id="MF_00188">
    <property type="entry name" value="Pept_M48_protease_HtpX"/>
    <property type="match status" value="1"/>
</dbReference>
<dbReference type="Pfam" id="PF01435">
    <property type="entry name" value="Peptidase_M48"/>
    <property type="match status" value="1"/>
</dbReference>
<comment type="similarity">
    <text evidence="2 12">Belongs to the peptidase M48B family.</text>
</comment>
<keyword evidence="3 12" id="KW-1003">Cell membrane</keyword>
<keyword evidence="16" id="KW-1185">Reference proteome</keyword>
<evidence type="ECO:0000259" key="14">
    <source>
        <dbReference type="Pfam" id="PF01435"/>
    </source>
</evidence>
<name>W7BPF2_9LIST</name>
<evidence type="ECO:0000313" key="15">
    <source>
        <dbReference type="EMBL" id="EUJ26740.1"/>
    </source>
</evidence>
<dbReference type="Gene3D" id="3.30.2010.10">
    <property type="entry name" value="Metalloproteases ('zincins'), catalytic domain"/>
    <property type="match status" value="1"/>
</dbReference>
<evidence type="ECO:0000256" key="7">
    <source>
        <dbReference type="ARBA" id="ARBA00022801"/>
    </source>
</evidence>
<evidence type="ECO:0000256" key="5">
    <source>
        <dbReference type="ARBA" id="ARBA00022692"/>
    </source>
</evidence>
<dbReference type="EMBL" id="AODE01000029">
    <property type="protein sequence ID" value="EUJ26740.1"/>
    <property type="molecule type" value="Genomic_DNA"/>
</dbReference>
<feature type="transmembrane region" description="Helical" evidence="12">
    <location>
        <begin position="42"/>
        <end position="60"/>
    </location>
</feature>
<evidence type="ECO:0000256" key="9">
    <source>
        <dbReference type="ARBA" id="ARBA00022989"/>
    </source>
</evidence>
<dbReference type="InterPro" id="IPR001915">
    <property type="entry name" value="Peptidase_M48"/>
</dbReference>
<dbReference type="AlphaFoldDB" id="W7BPF2"/>
<dbReference type="InterPro" id="IPR050083">
    <property type="entry name" value="HtpX_protease"/>
</dbReference>
<comment type="subcellular location">
    <subcellularLocation>
        <location evidence="1 12">Cell membrane</location>
        <topology evidence="1 12">Multi-pass membrane protein</topology>
    </subcellularLocation>
</comment>
<dbReference type="CDD" id="cd07340">
    <property type="entry name" value="M48B_Htpx_like"/>
    <property type="match status" value="1"/>
</dbReference>
<feature type="binding site" evidence="12">
    <location>
        <position position="232"/>
    </location>
    <ligand>
        <name>Zn(2+)</name>
        <dbReference type="ChEBI" id="CHEBI:29105"/>
        <note>catalytic</note>
    </ligand>
</feature>
<dbReference type="OrthoDB" id="15218at2"/>
<dbReference type="NCBIfam" id="NF003425">
    <property type="entry name" value="PRK04897.1"/>
    <property type="match status" value="1"/>
</dbReference>
<evidence type="ECO:0000313" key="16">
    <source>
        <dbReference type="Proteomes" id="UP000019254"/>
    </source>
</evidence>
<keyword evidence="5 12" id="KW-0812">Transmembrane</keyword>
<keyword evidence="6 12" id="KW-0479">Metal-binding</keyword>
<dbReference type="Proteomes" id="UP000019254">
    <property type="component" value="Unassembled WGS sequence"/>
</dbReference>
<keyword evidence="10 12" id="KW-0482">Metalloprotease</keyword>
<dbReference type="PANTHER" id="PTHR43221:SF1">
    <property type="entry name" value="PROTEASE HTPX"/>
    <property type="match status" value="1"/>
</dbReference>
<evidence type="ECO:0000256" key="2">
    <source>
        <dbReference type="ARBA" id="ARBA00009779"/>
    </source>
</evidence>
<feature type="transmembrane region" description="Helical" evidence="12">
    <location>
        <begin position="12"/>
        <end position="36"/>
    </location>
</feature>
<reference evidence="15 16" key="1">
    <citation type="journal article" date="2014" name="Int. J. Syst. Evol. Microbiol.">
        <title>Listeria floridensis sp. nov., Listeria aquatica sp. nov., Listeria cornellensis sp. nov., Listeria riparia sp. nov. and Listeria grandensis sp. nov., from agricultural and natural environments.</title>
        <authorList>
            <person name="den Bakker H.C."/>
            <person name="Warchocki S."/>
            <person name="Wright E.M."/>
            <person name="Allred A.F."/>
            <person name="Ahlstrom C."/>
            <person name="Manuel C.S."/>
            <person name="Stasiewicz M.J."/>
            <person name="Burrell A."/>
            <person name="Roof S."/>
            <person name="Strawn L."/>
            <person name="Fortes E.D."/>
            <person name="Nightingale K.K."/>
            <person name="Kephart D."/>
            <person name="Wiedmann M."/>
        </authorList>
    </citation>
    <scope>NUCLEOTIDE SEQUENCE [LARGE SCALE GENOMIC DNA]</scope>
    <source>
        <strain evidence="16">FSL F6-969</strain>
    </source>
</reference>
<feature type="transmembrane region" description="Helical" evidence="12">
    <location>
        <begin position="159"/>
        <end position="183"/>
    </location>
</feature>
<feature type="transmembrane region" description="Helical" evidence="12">
    <location>
        <begin position="203"/>
        <end position="227"/>
    </location>
</feature>
<dbReference type="GO" id="GO:0008270">
    <property type="term" value="F:zinc ion binding"/>
    <property type="evidence" value="ECO:0007669"/>
    <property type="project" value="UniProtKB-UniRule"/>
</dbReference>
<evidence type="ECO:0000256" key="4">
    <source>
        <dbReference type="ARBA" id="ARBA00022670"/>
    </source>
</evidence>
<dbReference type="GO" id="GO:0005886">
    <property type="term" value="C:plasma membrane"/>
    <property type="evidence" value="ECO:0007669"/>
    <property type="project" value="UniProtKB-SubCell"/>
</dbReference>
<evidence type="ECO:0000256" key="11">
    <source>
        <dbReference type="ARBA" id="ARBA00023136"/>
    </source>
</evidence>
<dbReference type="InterPro" id="IPR022919">
    <property type="entry name" value="Pept_M48_protease_HtpX"/>
</dbReference>
<comment type="caution">
    <text evidence="15">The sequence shown here is derived from an EMBL/GenBank/DDBJ whole genome shotgun (WGS) entry which is preliminary data.</text>
</comment>
<dbReference type="RefSeq" id="WP_036081153.1">
    <property type="nucleotide sequence ID" value="NZ_AODE01000029.1"/>
</dbReference>
<gene>
    <name evidence="12" type="primary">htpX</name>
    <name evidence="15" type="ORF">PCORN_14544</name>
</gene>
<feature type="region of interest" description="Disordered" evidence="13">
    <location>
        <begin position="277"/>
        <end position="300"/>
    </location>
</feature>